<organism evidence="3 4">
    <name type="scientific">Mycena albidolilacea</name>
    <dbReference type="NCBI Taxonomy" id="1033008"/>
    <lineage>
        <taxon>Eukaryota</taxon>
        <taxon>Fungi</taxon>
        <taxon>Dikarya</taxon>
        <taxon>Basidiomycota</taxon>
        <taxon>Agaricomycotina</taxon>
        <taxon>Agaricomycetes</taxon>
        <taxon>Agaricomycetidae</taxon>
        <taxon>Agaricales</taxon>
        <taxon>Marasmiineae</taxon>
        <taxon>Mycenaceae</taxon>
        <taxon>Mycena</taxon>
    </lineage>
</organism>
<feature type="compositionally biased region" description="Polar residues" evidence="1">
    <location>
        <begin position="309"/>
        <end position="328"/>
    </location>
</feature>
<dbReference type="Proteomes" id="UP001218218">
    <property type="component" value="Unassembled WGS sequence"/>
</dbReference>
<gene>
    <name evidence="3" type="ORF">DFH08DRAFT_884836</name>
</gene>
<protein>
    <submittedName>
        <fullName evidence="3">Uncharacterized protein</fullName>
    </submittedName>
</protein>
<feature type="transmembrane region" description="Helical" evidence="2">
    <location>
        <begin position="223"/>
        <end position="246"/>
    </location>
</feature>
<feature type="transmembrane region" description="Helical" evidence="2">
    <location>
        <begin position="58"/>
        <end position="82"/>
    </location>
</feature>
<feature type="transmembrane region" description="Helical" evidence="2">
    <location>
        <begin position="258"/>
        <end position="276"/>
    </location>
</feature>
<evidence type="ECO:0000256" key="1">
    <source>
        <dbReference type="SAM" id="MobiDB-lite"/>
    </source>
</evidence>
<keyword evidence="2" id="KW-0472">Membrane</keyword>
<feature type="compositionally biased region" description="Polar residues" evidence="1">
    <location>
        <begin position="285"/>
        <end position="294"/>
    </location>
</feature>
<feature type="transmembrane region" description="Helical" evidence="2">
    <location>
        <begin position="133"/>
        <end position="160"/>
    </location>
</feature>
<feature type="transmembrane region" description="Helical" evidence="2">
    <location>
        <begin position="102"/>
        <end position="121"/>
    </location>
</feature>
<evidence type="ECO:0000256" key="2">
    <source>
        <dbReference type="SAM" id="Phobius"/>
    </source>
</evidence>
<accession>A0AAD6ZKG8</accession>
<evidence type="ECO:0000313" key="4">
    <source>
        <dbReference type="Proteomes" id="UP001218218"/>
    </source>
</evidence>
<feature type="transmembrane region" description="Helical" evidence="2">
    <location>
        <begin position="26"/>
        <end position="46"/>
    </location>
</feature>
<feature type="transmembrane region" description="Helical" evidence="2">
    <location>
        <begin position="180"/>
        <end position="202"/>
    </location>
</feature>
<sequence length="339" mass="36440">MAPPPTPAQAAALLQQLPLNSPIIEIFLNGLYTCLFIFSIGTVWIAPKKNRRRELWMAIMLILYSCATIHSAVAWQAIMAAFQNHGTSPALLTALTHPNLQLKILALVASFLSFLLADMIMVWRCWTVWGRSWLVVVFPILAAIGGTVCAGLGLAGQIAVASNPNSTSALRLAPLIRFSTPFLSLSFAVTLYTTGLIVWRIAYVQRCTAKRGIKNVSSDVAPVLEILIESSALYAASLFVFVVLLAMKSPKQNYLQNIHAQIAGIAPTLLILRISAGRARRDQEWTSPSSGLQFASTAETTATGGEGSNPDSGSDGYTSGPSSNSLNKVQPAEIDVDPE</sequence>
<keyword evidence="2" id="KW-1133">Transmembrane helix</keyword>
<keyword evidence="4" id="KW-1185">Reference proteome</keyword>
<dbReference type="AlphaFoldDB" id="A0AAD6ZKG8"/>
<proteinExistence type="predicted"/>
<dbReference type="EMBL" id="JARIHO010000041">
    <property type="protein sequence ID" value="KAJ7327609.1"/>
    <property type="molecule type" value="Genomic_DNA"/>
</dbReference>
<feature type="region of interest" description="Disordered" evidence="1">
    <location>
        <begin position="283"/>
        <end position="339"/>
    </location>
</feature>
<keyword evidence="2" id="KW-0812">Transmembrane</keyword>
<comment type="caution">
    <text evidence="3">The sequence shown here is derived from an EMBL/GenBank/DDBJ whole genome shotgun (WGS) entry which is preliminary data.</text>
</comment>
<reference evidence="3" key="1">
    <citation type="submission" date="2023-03" db="EMBL/GenBank/DDBJ databases">
        <title>Massive genome expansion in bonnet fungi (Mycena s.s.) driven by repeated elements and novel gene families across ecological guilds.</title>
        <authorList>
            <consortium name="Lawrence Berkeley National Laboratory"/>
            <person name="Harder C.B."/>
            <person name="Miyauchi S."/>
            <person name="Viragh M."/>
            <person name="Kuo A."/>
            <person name="Thoen E."/>
            <person name="Andreopoulos B."/>
            <person name="Lu D."/>
            <person name="Skrede I."/>
            <person name="Drula E."/>
            <person name="Henrissat B."/>
            <person name="Morin E."/>
            <person name="Kohler A."/>
            <person name="Barry K."/>
            <person name="LaButti K."/>
            <person name="Morin E."/>
            <person name="Salamov A."/>
            <person name="Lipzen A."/>
            <person name="Mereny Z."/>
            <person name="Hegedus B."/>
            <person name="Baldrian P."/>
            <person name="Stursova M."/>
            <person name="Weitz H."/>
            <person name="Taylor A."/>
            <person name="Grigoriev I.V."/>
            <person name="Nagy L.G."/>
            <person name="Martin F."/>
            <person name="Kauserud H."/>
        </authorList>
    </citation>
    <scope>NUCLEOTIDE SEQUENCE</scope>
    <source>
        <strain evidence="3">CBHHK002</strain>
    </source>
</reference>
<evidence type="ECO:0000313" key="3">
    <source>
        <dbReference type="EMBL" id="KAJ7327609.1"/>
    </source>
</evidence>
<name>A0AAD6ZKG8_9AGAR</name>